<dbReference type="InterPro" id="IPR050525">
    <property type="entry name" value="ECM_Assembly_Org"/>
</dbReference>
<dbReference type="SMART" id="SM00327">
    <property type="entry name" value="VWA"/>
    <property type="match status" value="1"/>
</dbReference>
<keyword evidence="4" id="KW-1185">Reference proteome</keyword>
<dbReference type="EMBL" id="CP036432">
    <property type="protein sequence ID" value="QDV84894.1"/>
    <property type="molecule type" value="Genomic_DNA"/>
</dbReference>
<evidence type="ECO:0000313" key="3">
    <source>
        <dbReference type="EMBL" id="QDV84894.1"/>
    </source>
</evidence>
<dbReference type="PROSITE" id="PS50234">
    <property type="entry name" value="VWFA"/>
    <property type="match status" value="1"/>
</dbReference>
<dbReference type="Pfam" id="PF13400">
    <property type="entry name" value="Tad"/>
    <property type="match status" value="1"/>
</dbReference>
<sequence length="352" mass="37767">MAMLAILMPVMIAVAAFMINIVYMELTRTELQISLDVATRAAGRTLAVTGDQQQAVIAAEQMLNANTYANQTLALSETEIVFGVSTRHSEMERYNFGPGNHPNAVKVETNGTHLVPLLFPSMGVPIQPRPMKTAIATKVELDIALVIDRSGSMAYSASEQADGSGPDAADDDWAFGDPVPPHSRWLDTVTAVDTFLSVMEQSHHDEMVTLTTYASKATVDVDLTHDYNSIRAALDHHSNHFSGGGTNTGEGITKGSAAVRKKNLARPWAAKVMVVMSDGLSTTGTEPVSAARMAAEAHVMVYTVTFSNEADTTTMQEVADAGAGKHYHANDSAQLNQVFEDIARGLPTLITF</sequence>
<keyword evidence="1" id="KW-1133">Transmembrane helix</keyword>
<dbReference type="InterPro" id="IPR036465">
    <property type="entry name" value="vWFA_dom_sf"/>
</dbReference>
<keyword evidence="1" id="KW-0472">Membrane</keyword>
<evidence type="ECO:0000256" key="1">
    <source>
        <dbReference type="SAM" id="Phobius"/>
    </source>
</evidence>
<dbReference type="SUPFAM" id="SSF53300">
    <property type="entry name" value="vWA-like"/>
    <property type="match status" value="1"/>
</dbReference>
<dbReference type="Pfam" id="PF00092">
    <property type="entry name" value="VWA"/>
    <property type="match status" value="1"/>
</dbReference>
<proteinExistence type="predicted"/>
<dbReference type="Gene3D" id="3.40.50.410">
    <property type="entry name" value="von Willebrand factor, type A domain"/>
    <property type="match status" value="1"/>
</dbReference>
<dbReference type="CDD" id="cd00198">
    <property type="entry name" value="vWFA"/>
    <property type="match status" value="1"/>
</dbReference>
<keyword evidence="1" id="KW-0812">Transmembrane</keyword>
<accession>A0ABX5XYL5</accession>
<dbReference type="Proteomes" id="UP000318081">
    <property type="component" value="Chromosome"/>
</dbReference>
<feature type="transmembrane region" description="Helical" evidence="1">
    <location>
        <begin position="6"/>
        <end position="23"/>
    </location>
</feature>
<feature type="domain" description="VWFA" evidence="2">
    <location>
        <begin position="142"/>
        <end position="342"/>
    </location>
</feature>
<dbReference type="PANTHER" id="PTHR24020">
    <property type="entry name" value="COLLAGEN ALPHA"/>
    <property type="match status" value="1"/>
</dbReference>
<dbReference type="InterPro" id="IPR002035">
    <property type="entry name" value="VWF_A"/>
</dbReference>
<name>A0ABX5XYL5_9BACT</name>
<organism evidence="3 4">
    <name type="scientific">Stieleria magnilauensis</name>
    <dbReference type="NCBI Taxonomy" id="2527963"/>
    <lineage>
        <taxon>Bacteria</taxon>
        <taxon>Pseudomonadati</taxon>
        <taxon>Planctomycetota</taxon>
        <taxon>Planctomycetia</taxon>
        <taxon>Pirellulales</taxon>
        <taxon>Pirellulaceae</taxon>
        <taxon>Stieleria</taxon>
    </lineage>
</organism>
<dbReference type="InterPro" id="IPR028087">
    <property type="entry name" value="Tad_N"/>
</dbReference>
<gene>
    <name evidence="3" type="ORF">TBK1r_38460</name>
</gene>
<evidence type="ECO:0000259" key="2">
    <source>
        <dbReference type="PROSITE" id="PS50234"/>
    </source>
</evidence>
<reference evidence="3 4" key="1">
    <citation type="submission" date="2019-02" db="EMBL/GenBank/DDBJ databases">
        <title>Deep-cultivation of Planctomycetes and their phenomic and genomic characterization uncovers novel biology.</title>
        <authorList>
            <person name="Wiegand S."/>
            <person name="Jogler M."/>
            <person name="Boedeker C."/>
            <person name="Pinto D."/>
            <person name="Vollmers J."/>
            <person name="Rivas-Marin E."/>
            <person name="Kohn T."/>
            <person name="Peeters S.H."/>
            <person name="Heuer A."/>
            <person name="Rast P."/>
            <person name="Oberbeckmann S."/>
            <person name="Bunk B."/>
            <person name="Jeske O."/>
            <person name="Meyerdierks A."/>
            <person name="Storesund J.E."/>
            <person name="Kallscheuer N."/>
            <person name="Luecker S."/>
            <person name="Lage O.M."/>
            <person name="Pohl T."/>
            <person name="Merkel B.J."/>
            <person name="Hornburger P."/>
            <person name="Mueller R.-W."/>
            <person name="Bruemmer F."/>
            <person name="Labrenz M."/>
            <person name="Spormann A.M."/>
            <person name="Op den Camp H."/>
            <person name="Overmann J."/>
            <person name="Amann R."/>
            <person name="Jetten M.S.M."/>
            <person name="Mascher T."/>
            <person name="Medema M.H."/>
            <person name="Devos D.P."/>
            <person name="Kaster A.-K."/>
            <person name="Ovreas L."/>
            <person name="Rohde M."/>
            <person name="Galperin M.Y."/>
            <person name="Jogler C."/>
        </authorList>
    </citation>
    <scope>NUCLEOTIDE SEQUENCE [LARGE SCALE GENOMIC DNA]</scope>
    <source>
        <strain evidence="3 4">TBK1r</strain>
    </source>
</reference>
<protein>
    <submittedName>
        <fullName evidence="3">von Willebrand factor type A domain protein</fullName>
    </submittedName>
</protein>
<evidence type="ECO:0000313" key="4">
    <source>
        <dbReference type="Proteomes" id="UP000318081"/>
    </source>
</evidence>